<evidence type="ECO:0000256" key="1">
    <source>
        <dbReference type="PROSITE-ProRule" id="PRU00325"/>
    </source>
</evidence>
<accession>A0A1V2TE55</accession>
<keyword evidence="5" id="KW-1185">Reference proteome</keyword>
<dbReference type="OrthoDB" id="188274at2"/>
<evidence type="ECO:0000259" key="3">
    <source>
        <dbReference type="PROSITE" id="PS50966"/>
    </source>
</evidence>
<keyword evidence="1" id="KW-0479">Metal-binding</keyword>
<dbReference type="PROSITE" id="PS50966">
    <property type="entry name" value="ZF_SWIM"/>
    <property type="match status" value="1"/>
</dbReference>
<dbReference type="AlphaFoldDB" id="A0A1V2TE55"/>
<organism evidence="4 5">
    <name type="scientific">Nocardia donostiensis</name>
    <dbReference type="NCBI Taxonomy" id="1538463"/>
    <lineage>
        <taxon>Bacteria</taxon>
        <taxon>Bacillati</taxon>
        <taxon>Actinomycetota</taxon>
        <taxon>Actinomycetes</taxon>
        <taxon>Mycobacteriales</taxon>
        <taxon>Nocardiaceae</taxon>
        <taxon>Nocardia</taxon>
    </lineage>
</organism>
<gene>
    <name evidence="4" type="ORF">B0T46_15945</name>
</gene>
<dbReference type="GO" id="GO:0008270">
    <property type="term" value="F:zinc ion binding"/>
    <property type="evidence" value="ECO:0007669"/>
    <property type="project" value="UniProtKB-KW"/>
</dbReference>
<dbReference type="InterPro" id="IPR007527">
    <property type="entry name" value="Znf_SWIM"/>
</dbReference>
<evidence type="ECO:0000313" key="5">
    <source>
        <dbReference type="Proteomes" id="UP000188836"/>
    </source>
</evidence>
<comment type="caution">
    <text evidence="4">The sequence shown here is derived from an EMBL/GenBank/DDBJ whole genome shotgun (WGS) entry which is preliminary data.</text>
</comment>
<feature type="domain" description="SWIM-type" evidence="3">
    <location>
        <begin position="100"/>
        <end position="135"/>
    </location>
</feature>
<evidence type="ECO:0000256" key="2">
    <source>
        <dbReference type="SAM" id="MobiDB-lite"/>
    </source>
</evidence>
<dbReference type="Proteomes" id="UP000188836">
    <property type="component" value="Unassembled WGS sequence"/>
</dbReference>
<dbReference type="RefSeq" id="WP_077117903.1">
    <property type="nucleotide sequence ID" value="NZ_MUKP01000005.1"/>
</dbReference>
<sequence>MADNEFGYTAWGMGWVRLAEPLRQTRPDPLLPRARSIARNNGVRAEIEGHIVRAHIHRGGQASVTHLELAPLPRTAITTIAKVLTPEPAILTDEMHRAVVDAGVDPAPALAAADCSCSARTSRCVHVLATLYEMARRVDENPRLSLDAQGYGSTLPGDEDEGPAPEQARWTPINTLDTVTYFTAPAG</sequence>
<evidence type="ECO:0000313" key="4">
    <source>
        <dbReference type="EMBL" id="ONM47748.1"/>
    </source>
</evidence>
<feature type="region of interest" description="Disordered" evidence="2">
    <location>
        <begin position="147"/>
        <end position="168"/>
    </location>
</feature>
<dbReference type="EMBL" id="MUMY01000013">
    <property type="protein sequence ID" value="ONM47748.1"/>
    <property type="molecule type" value="Genomic_DNA"/>
</dbReference>
<name>A0A1V2TE55_9NOCA</name>
<reference evidence="4 5" key="1">
    <citation type="journal article" date="2016" name="Antonie Van Leeuwenhoek">
        <title>Nocardia donostiensis sp. nov., isolated from human respiratory specimens.</title>
        <authorList>
            <person name="Ercibengoa M."/>
            <person name="Bell M."/>
            <person name="Marimon J.M."/>
            <person name="Humrighouse B."/>
            <person name="Klenk H.P."/>
            <person name="Potter G."/>
            <person name="Perez-Trallero E."/>
        </authorList>
    </citation>
    <scope>NUCLEOTIDE SEQUENCE [LARGE SCALE GENOMIC DNA]</scope>
    <source>
        <strain evidence="4 5">X1655</strain>
    </source>
</reference>
<protein>
    <recommendedName>
        <fullName evidence="3">SWIM-type domain-containing protein</fullName>
    </recommendedName>
</protein>
<keyword evidence="1" id="KW-0863">Zinc-finger</keyword>
<dbReference type="STRING" id="1538463.B0T36_18280"/>
<proteinExistence type="predicted"/>
<keyword evidence="1" id="KW-0862">Zinc</keyword>